<name>A0AAV4ED76_9GAST</name>
<keyword evidence="13" id="KW-1185">Reference proteome</keyword>
<comment type="caution">
    <text evidence="12">The sequence shown here is derived from an EMBL/GenBank/DDBJ whole genome shotgun (WGS) entry which is preliminary data.</text>
</comment>
<keyword evidence="4 10" id="KW-1133">Transmembrane helix</keyword>
<evidence type="ECO:0000256" key="5">
    <source>
        <dbReference type="ARBA" id="ARBA00023040"/>
    </source>
</evidence>
<evidence type="ECO:0000313" key="12">
    <source>
        <dbReference type="EMBL" id="GFR58888.1"/>
    </source>
</evidence>
<evidence type="ECO:0000256" key="7">
    <source>
        <dbReference type="ARBA" id="ARBA00023170"/>
    </source>
</evidence>
<dbReference type="PROSITE" id="PS50262">
    <property type="entry name" value="G_PROTEIN_RECEP_F1_2"/>
    <property type="match status" value="1"/>
</dbReference>
<keyword evidence="9" id="KW-0807">Transducer</keyword>
<feature type="domain" description="G-protein coupled receptors family 1 profile" evidence="11">
    <location>
        <begin position="40"/>
        <end position="315"/>
    </location>
</feature>
<keyword evidence="8" id="KW-0325">Glycoprotein</keyword>
<evidence type="ECO:0000256" key="8">
    <source>
        <dbReference type="ARBA" id="ARBA00023180"/>
    </source>
</evidence>
<dbReference type="InterPro" id="IPR017452">
    <property type="entry name" value="GPCR_Rhodpsn_7TM"/>
</dbReference>
<dbReference type="AlphaFoldDB" id="A0AAV4ED76"/>
<dbReference type="GO" id="GO:0004930">
    <property type="term" value="F:G protein-coupled receptor activity"/>
    <property type="evidence" value="ECO:0007669"/>
    <property type="project" value="UniProtKB-KW"/>
</dbReference>
<evidence type="ECO:0000256" key="6">
    <source>
        <dbReference type="ARBA" id="ARBA00023136"/>
    </source>
</evidence>
<reference evidence="12 13" key="1">
    <citation type="journal article" date="2021" name="Elife">
        <title>Chloroplast acquisition without the gene transfer in kleptoplastic sea slugs, Plakobranchus ocellatus.</title>
        <authorList>
            <person name="Maeda T."/>
            <person name="Takahashi S."/>
            <person name="Yoshida T."/>
            <person name="Shimamura S."/>
            <person name="Takaki Y."/>
            <person name="Nagai Y."/>
            <person name="Toyoda A."/>
            <person name="Suzuki Y."/>
            <person name="Arimoto A."/>
            <person name="Ishii H."/>
            <person name="Satoh N."/>
            <person name="Nishiyama T."/>
            <person name="Hasebe M."/>
            <person name="Maruyama T."/>
            <person name="Minagawa J."/>
            <person name="Obokata J."/>
            <person name="Shigenobu S."/>
        </authorList>
    </citation>
    <scope>NUCLEOTIDE SEQUENCE [LARGE SCALE GENOMIC DNA]</scope>
</reference>
<feature type="transmembrane region" description="Helical" evidence="10">
    <location>
        <begin position="28"/>
        <end position="49"/>
    </location>
</feature>
<proteinExistence type="predicted"/>
<evidence type="ECO:0000256" key="4">
    <source>
        <dbReference type="ARBA" id="ARBA00022989"/>
    </source>
</evidence>
<dbReference type="GO" id="GO:0005886">
    <property type="term" value="C:plasma membrane"/>
    <property type="evidence" value="ECO:0007669"/>
    <property type="project" value="UniProtKB-SubCell"/>
</dbReference>
<evidence type="ECO:0000256" key="1">
    <source>
        <dbReference type="ARBA" id="ARBA00004651"/>
    </source>
</evidence>
<organism evidence="12 13">
    <name type="scientific">Elysia marginata</name>
    <dbReference type="NCBI Taxonomy" id="1093978"/>
    <lineage>
        <taxon>Eukaryota</taxon>
        <taxon>Metazoa</taxon>
        <taxon>Spiralia</taxon>
        <taxon>Lophotrochozoa</taxon>
        <taxon>Mollusca</taxon>
        <taxon>Gastropoda</taxon>
        <taxon>Heterobranchia</taxon>
        <taxon>Euthyneura</taxon>
        <taxon>Panpulmonata</taxon>
        <taxon>Sacoglossa</taxon>
        <taxon>Placobranchoidea</taxon>
        <taxon>Plakobranchidae</taxon>
        <taxon>Elysia</taxon>
    </lineage>
</organism>
<feature type="transmembrane region" description="Helical" evidence="10">
    <location>
        <begin position="295"/>
        <end position="318"/>
    </location>
</feature>
<evidence type="ECO:0000256" key="10">
    <source>
        <dbReference type="SAM" id="Phobius"/>
    </source>
</evidence>
<dbReference type="Proteomes" id="UP000762676">
    <property type="component" value="Unassembled WGS sequence"/>
</dbReference>
<feature type="transmembrane region" description="Helical" evidence="10">
    <location>
        <begin position="148"/>
        <end position="174"/>
    </location>
</feature>
<gene>
    <name evidence="12" type="ORF">ElyMa_003490300</name>
</gene>
<dbReference type="EMBL" id="BMAT01007176">
    <property type="protein sequence ID" value="GFR58888.1"/>
    <property type="molecule type" value="Genomic_DNA"/>
</dbReference>
<feature type="transmembrane region" description="Helical" evidence="10">
    <location>
        <begin position="103"/>
        <end position="127"/>
    </location>
</feature>
<dbReference type="SUPFAM" id="SSF81321">
    <property type="entry name" value="Family A G protein-coupled receptor-like"/>
    <property type="match status" value="1"/>
</dbReference>
<evidence type="ECO:0000259" key="11">
    <source>
        <dbReference type="PROSITE" id="PS50262"/>
    </source>
</evidence>
<keyword evidence="5" id="KW-0297">G-protein coupled receptor</keyword>
<dbReference type="Pfam" id="PF00001">
    <property type="entry name" value="7tm_1"/>
    <property type="match status" value="1"/>
</dbReference>
<evidence type="ECO:0000256" key="3">
    <source>
        <dbReference type="ARBA" id="ARBA00022692"/>
    </source>
</evidence>
<evidence type="ECO:0000256" key="2">
    <source>
        <dbReference type="ARBA" id="ARBA00022475"/>
    </source>
</evidence>
<evidence type="ECO:0000313" key="13">
    <source>
        <dbReference type="Proteomes" id="UP000762676"/>
    </source>
</evidence>
<keyword evidence="6 10" id="KW-0472">Membrane</keyword>
<keyword evidence="2" id="KW-1003">Cell membrane</keyword>
<keyword evidence="3 10" id="KW-0812">Transmembrane</keyword>
<dbReference type="PANTHER" id="PTHR24246">
    <property type="entry name" value="OLFACTORY RECEPTOR AND ADENOSINE RECEPTOR"/>
    <property type="match status" value="1"/>
</dbReference>
<comment type="subcellular location">
    <subcellularLocation>
        <location evidence="1">Cell membrane</location>
        <topology evidence="1">Multi-pass membrane protein</topology>
    </subcellularLocation>
</comment>
<feature type="transmembrane region" description="Helical" evidence="10">
    <location>
        <begin position="194"/>
        <end position="216"/>
    </location>
</feature>
<sequence>MNVTNHGIQEGLISDITLGYIGVVFKLVLNPVLGVMGIYANIVNVAVFYKTGLADGVTQNFFILSISDGLVAVTCLVNSVSYILQTRVFVGSEDRQLHAYVVYWMSIVVVMFPQNISLVTTVMLAVVRCCCVAMPLRVKFLITSRRQLIAILLFSVGTTLVLLSTFAPMTITYVQNYHTNTTYIHFAGFDWPTYTVFASISFNVSFIIVILCLIILSHSLSKSSKFRESSAKGTSCSDSIEQSKDKRRDIRIVQTVLLVSVVFIGCYLPHIILSVVKTLEKDFSSNGRYRNANKLFLMANEMFLLLNVNINIYIYVYCNVRYRAVFRSMFGLRSQKIT</sequence>
<dbReference type="PANTHER" id="PTHR24246:SF27">
    <property type="entry name" value="ADENOSINE RECEPTOR, ISOFORM A"/>
    <property type="match status" value="1"/>
</dbReference>
<evidence type="ECO:0000256" key="9">
    <source>
        <dbReference type="ARBA" id="ARBA00023224"/>
    </source>
</evidence>
<protein>
    <submittedName>
        <fullName evidence="12">Chemosensory receptor B</fullName>
    </submittedName>
</protein>
<dbReference type="InterPro" id="IPR000276">
    <property type="entry name" value="GPCR_Rhodpsn"/>
</dbReference>
<feature type="transmembrane region" description="Helical" evidence="10">
    <location>
        <begin position="252"/>
        <end position="275"/>
    </location>
</feature>
<dbReference type="Gene3D" id="1.20.1070.10">
    <property type="entry name" value="Rhodopsin 7-helix transmembrane proteins"/>
    <property type="match status" value="1"/>
</dbReference>
<feature type="transmembrane region" description="Helical" evidence="10">
    <location>
        <begin position="61"/>
        <end position="83"/>
    </location>
</feature>
<accession>A0AAV4ED76</accession>
<keyword evidence="7 12" id="KW-0675">Receptor</keyword>